<dbReference type="Pfam" id="PF08659">
    <property type="entry name" value="KR"/>
    <property type="match status" value="1"/>
</dbReference>
<protein>
    <submittedName>
        <fullName evidence="5">Amino acid adenylation domain-containing protein</fullName>
    </submittedName>
</protein>
<dbReference type="InterPro" id="IPR001031">
    <property type="entry name" value="Thioesterase"/>
</dbReference>
<dbReference type="SUPFAM" id="SSF56801">
    <property type="entry name" value="Acetyl-CoA synthetase-like"/>
    <property type="match status" value="2"/>
</dbReference>
<dbReference type="Pfam" id="PF00975">
    <property type="entry name" value="Thioesterase"/>
    <property type="match status" value="1"/>
</dbReference>
<dbReference type="InterPro" id="IPR006162">
    <property type="entry name" value="Ppantetheine_attach_site"/>
</dbReference>
<accession>A0ABP1FDW6</accession>
<dbReference type="RefSeq" id="WP_348738452.1">
    <property type="nucleotide sequence ID" value="NZ_CAXJRC010000020.1"/>
</dbReference>
<dbReference type="InterPro" id="IPR020845">
    <property type="entry name" value="AMP-binding_CS"/>
</dbReference>
<dbReference type="InterPro" id="IPR001242">
    <property type="entry name" value="Condensation_dom"/>
</dbReference>
<keyword evidence="2" id="KW-0596">Phosphopantetheine</keyword>
<dbReference type="Pfam" id="PF00501">
    <property type="entry name" value="AMP-binding"/>
    <property type="match status" value="2"/>
</dbReference>
<dbReference type="Pfam" id="PF00668">
    <property type="entry name" value="Condensation"/>
    <property type="match status" value="1"/>
</dbReference>
<dbReference type="Gene3D" id="3.40.50.12780">
    <property type="entry name" value="N-terminal domain of ligase-like"/>
    <property type="match status" value="1"/>
</dbReference>
<dbReference type="Pfam" id="PF00550">
    <property type="entry name" value="PP-binding"/>
    <property type="match status" value="2"/>
</dbReference>
<feature type="domain" description="Carrier" evidence="4">
    <location>
        <begin position="1306"/>
        <end position="1381"/>
    </location>
</feature>
<dbReference type="InterPro" id="IPR025110">
    <property type="entry name" value="AMP-bd_C"/>
</dbReference>
<feature type="domain" description="Carrier" evidence="4">
    <location>
        <begin position="2348"/>
        <end position="2422"/>
    </location>
</feature>
<dbReference type="InterPro" id="IPR029058">
    <property type="entry name" value="AB_hydrolase_fold"/>
</dbReference>
<dbReference type="SUPFAM" id="SSF47336">
    <property type="entry name" value="ACP-like"/>
    <property type="match status" value="2"/>
</dbReference>
<reference evidence="5 6" key="1">
    <citation type="submission" date="2024-05" db="EMBL/GenBank/DDBJ databases">
        <authorList>
            <person name="Duchaud E."/>
        </authorList>
    </citation>
    <scope>NUCLEOTIDE SEQUENCE [LARGE SCALE GENOMIC DNA]</scope>
    <source>
        <strain evidence="5">Ena-SAMPLE-TAB-13-05-2024-13:56:06:370-140305</strain>
    </source>
</reference>
<gene>
    <name evidence="5" type="ORF">T190115A13A_280007</name>
</gene>
<name>A0ABP1FDW6_9FLAO</name>
<dbReference type="SUPFAM" id="SSF52777">
    <property type="entry name" value="CoA-dependent acyltransferases"/>
    <property type="match status" value="2"/>
</dbReference>
<dbReference type="Gene3D" id="3.30.559.30">
    <property type="entry name" value="Nonribosomal peptide synthetase, condensation domain"/>
    <property type="match status" value="1"/>
</dbReference>
<dbReference type="SMART" id="SM00822">
    <property type="entry name" value="PKS_KR"/>
    <property type="match status" value="1"/>
</dbReference>
<dbReference type="Gene3D" id="1.10.1200.10">
    <property type="entry name" value="ACP-like"/>
    <property type="match status" value="2"/>
</dbReference>
<dbReference type="Proteomes" id="UP001497602">
    <property type="component" value="Unassembled WGS sequence"/>
</dbReference>
<dbReference type="InterPro" id="IPR042099">
    <property type="entry name" value="ANL_N_sf"/>
</dbReference>
<comment type="cofactor">
    <cofactor evidence="1">
        <name>pantetheine 4'-phosphate</name>
        <dbReference type="ChEBI" id="CHEBI:47942"/>
    </cofactor>
</comment>
<dbReference type="SUPFAM" id="SSF51735">
    <property type="entry name" value="NAD(P)-binding Rossmann-fold domains"/>
    <property type="match status" value="1"/>
</dbReference>
<dbReference type="InterPro" id="IPR000873">
    <property type="entry name" value="AMP-dep_synth/lig_dom"/>
</dbReference>
<dbReference type="NCBIfam" id="TIGR01733">
    <property type="entry name" value="AA-adenyl-dom"/>
    <property type="match status" value="1"/>
</dbReference>
<dbReference type="SUPFAM" id="SSF53474">
    <property type="entry name" value="alpha/beta-Hydrolases"/>
    <property type="match status" value="1"/>
</dbReference>
<evidence type="ECO:0000256" key="2">
    <source>
        <dbReference type="ARBA" id="ARBA00022450"/>
    </source>
</evidence>
<dbReference type="Gene3D" id="3.40.50.1820">
    <property type="entry name" value="alpha/beta hydrolase"/>
    <property type="match status" value="1"/>
</dbReference>
<evidence type="ECO:0000256" key="3">
    <source>
        <dbReference type="ARBA" id="ARBA00022553"/>
    </source>
</evidence>
<dbReference type="InterPro" id="IPR013968">
    <property type="entry name" value="PKS_KR"/>
</dbReference>
<evidence type="ECO:0000313" key="6">
    <source>
        <dbReference type="Proteomes" id="UP001497602"/>
    </source>
</evidence>
<dbReference type="PROSITE" id="PS50075">
    <property type="entry name" value="CARRIER"/>
    <property type="match status" value="2"/>
</dbReference>
<dbReference type="InterPro" id="IPR045851">
    <property type="entry name" value="AMP-bd_C_sf"/>
</dbReference>
<dbReference type="EMBL" id="CAXJRC010000020">
    <property type="protein sequence ID" value="CAL2106704.1"/>
    <property type="molecule type" value="Genomic_DNA"/>
</dbReference>
<keyword evidence="6" id="KW-1185">Reference proteome</keyword>
<evidence type="ECO:0000256" key="1">
    <source>
        <dbReference type="ARBA" id="ARBA00001957"/>
    </source>
</evidence>
<dbReference type="PROSITE" id="PS00455">
    <property type="entry name" value="AMP_BINDING"/>
    <property type="match status" value="1"/>
</dbReference>
<dbReference type="Gene3D" id="3.30.559.10">
    <property type="entry name" value="Chloramphenicol acetyltransferase-like domain"/>
    <property type="match status" value="1"/>
</dbReference>
<dbReference type="PANTHER" id="PTHR45527">
    <property type="entry name" value="NONRIBOSOMAL PEPTIDE SYNTHETASE"/>
    <property type="match status" value="1"/>
</dbReference>
<dbReference type="Pfam" id="PF13193">
    <property type="entry name" value="AMP-binding_C"/>
    <property type="match status" value="1"/>
</dbReference>
<dbReference type="InterPro" id="IPR036736">
    <property type="entry name" value="ACP-like_sf"/>
</dbReference>
<dbReference type="PROSITE" id="PS00012">
    <property type="entry name" value="PHOSPHOPANTETHEINE"/>
    <property type="match status" value="1"/>
</dbReference>
<dbReference type="SMART" id="SM00823">
    <property type="entry name" value="PKS_PP"/>
    <property type="match status" value="2"/>
</dbReference>
<proteinExistence type="predicted"/>
<dbReference type="Gene3D" id="3.40.50.720">
    <property type="entry name" value="NAD(P)-binding Rossmann-like Domain"/>
    <property type="match status" value="1"/>
</dbReference>
<evidence type="ECO:0000259" key="4">
    <source>
        <dbReference type="PROSITE" id="PS50075"/>
    </source>
</evidence>
<dbReference type="InterPro" id="IPR020806">
    <property type="entry name" value="PKS_PP-bd"/>
</dbReference>
<evidence type="ECO:0000313" key="5">
    <source>
        <dbReference type="EMBL" id="CAL2106704.1"/>
    </source>
</evidence>
<dbReference type="InterPro" id="IPR057326">
    <property type="entry name" value="KR_dom"/>
</dbReference>
<dbReference type="CDD" id="cd12117">
    <property type="entry name" value="A_NRPS_Srf_like"/>
    <property type="match status" value="1"/>
</dbReference>
<keyword evidence="3" id="KW-0597">Phosphoprotein</keyword>
<dbReference type="Gene3D" id="2.30.38.10">
    <property type="entry name" value="Luciferase, Domain 3"/>
    <property type="match status" value="1"/>
</dbReference>
<dbReference type="InterPro" id="IPR010071">
    <property type="entry name" value="AA_adenyl_dom"/>
</dbReference>
<dbReference type="CDD" id="cd19531">
    <property type="entry name" value="LCL_NRPS-like"/>
    <property type="match status" value="1"/>
</dbReference>
<dbReference type="InterPro" id="IPR009081">
    <property type="entry name" value="PP-bd_ACP"/>
</dbReference>
<organism evidence="5 6">
    <name type="scientific">Tenacibaculum vairaonense</name>
    <dbReference type="NCBI Taxonomy" id="3137860"/>
    <lineage>
        <taxon>Bacteria</taxon>
        <taxon>Pseudomonadati</taxon>
        <taxon>Bacteroidota</taxon>
        <taxon>Flavobacteriia</taxon>
        <taxon>Flavobacteriales</taxon>
        <taxon>Flavobacteriaceae</taxon>
        <taxon>Tenacibaculum</taxon>
    </lineage>
</organism>
<dbReference type="Gene3D" id="3.40.50.980">
    <property type="match status" value="2"/>
</dbReference>
<dbReference type="Gene3D" id="3.30.300.30">
    <property type="match status" value="2"/>
</dbReference>
<sequence length="2712" mass="307583">MLTTKTKKGSSLIRVNGKRFDLLKMTYELIATTQVKNAYLFPVKKDKEIIAVVACIVSESLIDISDLTHIDGFYKLKDKLHFIHKDVLPLTSGGKIDELKLKEELDEHINNLVTTSYHTPELNDSSLLLKEVTSYIPPLHQWDISLNPFKEVSYTHKEDYSLNGEIAKNIPMAHTVGQQLKLPENAPKTLKDSLIITAEKYPERGIQFILGDGSRDFINYKDLLVRAKKALAVYRNQGLKPGDTVILNILDNRSFIEAYWGCILGGFLPTPVGAISEFKKENAIVQRLANVWKLLKKPLVVVNQGDLDKLNSIEEIWGEHPLVGIEAEDFTNAIPDENLFDAQPDSPAIQLLTSGSTGVPKCILHRNRTLVNRMWSSKTQDFGKEDEVSLSFLPMDHVGGSLMFSARDVYFGYHQINVKVNQFLEHPIKLLDWVDEFKVTMTWGANFVFALVNEYENEIQKGSWNLSSLHHIMNAAEAVTTNVCQKFLELLTPFGLPNSAMQPSFGMSETSSCILVNHEMRAGIKSSGVAIVEKSSMNGLLKIADSEEIEKGIDETAYTSLPHCGKIAPGSEARITDKQNNIIPEGVIGRLQIKGATIMDGYVDNPKANKEAFVGDGWMNTGDLGFILNENVYITGREKDLIIINGANFLSFEIEAVVDELPGVKNTFSAATGIFDPIEETEKLVVVYVPEVEKTLEEELITIEAIKKSILRSFGLEASYVIPVKKEDFPKTISGKIQRAKIKNRFTTNIYDKAIKAIDVLEKNKRTIPQWFAKPEWQLKKLTNFKTKQKIGKRLLLVNQNVNVDDFITENTIVVQKGEDNGIKDTLQGQTYVINPLSKEGYALLSNSLREEKICEIIYLWSYQKEVTPVNKALGNLHYMLQSLQSCFSDNARLVVVVEDRGEVSQYLGENEALIGYVKTLNIEQEIIKAQLISLDKIDRQACNDIHEEIQQPLIDEIISWRDYNRFVFKIEALKEVEIKSKLLLPNTEQFYNQKWYITGGFGGIGEVLVPHLLKKYKLKLVVLGRKALSEEREVLLQKWQKVGDVSYEKIDFESEKGIENVITNSNEEIQGVFHLAGASLNESFEEPQNYSVLGQPWGYVERQINVKVTIADKILKALGKQKNKSLFVQFSSVNAFFGGNGFSAYSAVTSYQSGLANQSLFENVSIKTIDWSAWEKIGMNKANETSLLAKQRGFLSINPSSGLISFDVAMQLDESRVMVGLDLNNKYIIQETINNETEIVPVLYTTKPNALEVLIQNVSDQNRLSWLNNIQTLQLDTMPKLTDGTINSKQLLHLDIKQKVREIQPLEGEVQIAIAKLWSEVLEVQITDAKANFFDLGGHSIKAIQLISKVNDAYKTNINMAQLFENAVLYKFVDFISGQKEIDYQKIANYGKTDYYPLSHAQKRIWTLIELEGQSKLYNILGAWKINGSINVGKLEAILSIISSRHQSLHLGFKQVNGEPVMFEKDDAKIPLEFIDFTTVPEMLIDKTLDDLITQESGVEYDLEKGDLTRVKLVKIKENQQILLIGQHHIISDGWSLNQLIEEINDLYNNTTVEFTESRIDYTDYVYWEKEQDTNDEQNYWINRLKDYATILELPIDNVRPALYEYTGDTQIINLPEQLQKDLRLLAKEKQTSLYNLLFTAYAIFISKISNNNDLLIGTPVAGRNHKDLNDVIGMFVNTLPIRFQIDNQLSFEENLEKNMVTLQQDLTNDNYPFDELLSDLNLERDLSRPPLIQTLFGFLSADLSINFAGCKASPLHVKHKISKFELSVQILDQVDQIAVSFEYNTSLFKHDTIHNWQNLFVQLLKEISKSSSAPVYKYTMLSNEDRIQVTETFNKTETPYPKESTIYEQFSLQVNKNPQAIAVQLENKSVTYKELDEKVNKWSKSLQLKGIESGEVLAICAKSSLEQIIILLATQQIGATYVALDYELPLERRQFILEDSNAKFLIIQPELNNTIQWNDFPIIELTEEPNDYSESNLELNKQAISSTTNSYICYTSGSTGTPKGVLIPHKAILRLVKDTNYYRITPEDNFMTVVNFAFDSFTFEFWGAMLNGATYYVIDKEKRLDLKFLSNFIKENNITVTFLTVTLFNQIIDQYPDTISKMKCVLVGGEELSVNHMKKALQYLPKGLYNGYGPTENTTFSNVYPITEIGEEQNSIPLGKPIANSKCYVLDNYLQPLPIGVIGEIYLAGDGLATEYLSRPELTTEKFIDNPFVPKTKMYKSGDLGRWTKDGCIEYWGRVDNQVKIRGYRIECGEVEQVISNICKGKDAAVVPQVDKNGHKRLVAYYTDNGISTETIIKSLKEKLPSYMIPSAFMYLEELPKNANSKLDRKRLPKVEIAQSLKEMIAPKTNLQKQLFTVWSDVLDSNTFGIEDSFFDLGGDSILAVSLIGKLQREGIPLDPKMIFMYPTIQELSQAIELGEHKVKRTRTEKDYLIKLSSGSQDKPRVYFLPPAGGTLMGYIELSRNLENVGDVFGLQGPGLFEDEAPQFLSYEQMLDIFEKAVKDHFRPGVDYFAGHSLGGHLAFGLTQRMEKKGIPVKGLLILDTVPNMHVEAEEKVEMSQEELKMFALVLGMGNMVGMQPDDFKNMDYEAAKKIILDKAREDAAVKEFMNNEYLDKYLQIQMNHMLLSQMMELDTTLVNTEVTVFKTAFHNEDFENRFNEWNELAVNPVNILPSEGNHVTMIRRPYVVKLGNQIDALLQDVKMEVLSEI</sequence>
<dbReference type="InterPro" id="IPR023213">
    <property type="entry name" value="CAT-like_dom_sf"/>
</dbReference>
<comment type="caution">
    <text evidence="5">The sequence shown here is derived from an EMBL/GenBank/DDBJ whole genome shotgun (WGS) entry which is preliminary data.</text>
</comment>
<dbReference type="InterPro" id="IPR036291">
    <property type="entry name" value="NAD(P)-bd_dom_sf"/>
</dbReference>
<dbReference type="PANTHER" id="PTHR45527:SF1">
    <property type="entry name" value="FATTY ACID SYNTHASE"/>
    <property type="match status" value="1"/>
</dbReference>